<dbReference type="InParanoid" id="A0A409XLY0"/>
<gene>
    <name evidence="1" type="ORF">CVT25_013019</name>
</gene>
<dbReference type="EMBL" id="NHYD01001262">
    <property type="protein sequence ID" value="PPQ91737.1"/>
    <property type="molecule type" value="Genomic_DNA"/>
</dbReference>
<evidence type="ECO:0000313" key="1">
    <source>
        <dbReference type="EMBL" id="PPQ91737.1"/>
    </source>
</evidence>
<evidence type="ECO:0000313" key="2">
    <source>
        <dbReference type="Proteomes" id="UP000283269"/>
    </source>
</evidence>
<protein>
    <submittedName>
        <fullName evidence="1">Uncharacterized protein</fullName>
    </submittedName>
</protein>
<name>A0A409XLY0_PSICY</name>
<reference evidence="1 2" key="1">
    <citation type="journal article" date="2018" name="Evol. Lett.">
        <title>Horizontal gene cluster transfer increased hallucinogenic mushroom diversity.</title>
        <authorList>
            <person name="Reynolds H.T."/>
            <person name="Vijayakumar V."/>
            <person name="Gluck-Thaler E."/>
            <person name="Korotkin H.B."/>
            <person name="Matheny P.B."/>
            <person name="Slot J.C."/>
        </authorList>
    </citation>
    <scope>NUCLEOTIDE SEQUENCE [LARGE SCALE GENOMIC DNA]</scope>
    <source>
        <strain evidence="1 2">2631</strain>
    </source>
</reference>
<sequence>MYQATLKRIYGHFYADTQFLLSLLMSISPAQRPKDAASAWEVTSGHAFSRIHTAIYFIYSVDYASVASVTRMTISCISFHIRLLHRHPYQHPPFHSTPTSTVPHIHSSVLTS</sequence>
<dbReference type="Proteomes" id="UP000283269">
    <property type="component" value="Unassembled WGS sequence"/>
</dbReference>
<accession>A0A409XLY0</accession>
<dbReference type="AlphaFoldDB" id="A0A409XLY0"/>
<proteinExistence type="predicted"/>
<organism evidence="1 2">
    <name type="scientific">Psilocybe cyanescens</name>
    <dbReference type="NCBI Taxonomy" id="93625"/>
    <lineage>
        <taxon>Eukaryota</taxon>
        <taxon>Fungi</taxon>
        <taxon>Dikarya</taxon>
        <taxon>Basidiomycota</taxon>
        <taxon>Agaricomycotina</taxon>
        <taxon>Agaricomycetes</taxon>
        <taxon>Agaricomycetidae</taxon>
        <taxon>Agaricales</taxon>
        <taxon>Agaricineae</taxon>
        <taxon>Strophariaceae</taxon>
        <taxon>Psilocybe</taxon>
    </lineage>
</organism>
<comment type="caution">
    <text evidence="1">The sequence shown here is derived from an EMBL/GenBank/DDBJ whole genome shotgun (WGS) entry which is preliminary data.</text>
</comment>
<keyword evidence="2" id="KW-1185">Reference proteome</keyword>